<dbReference type="HOGENOM" id="CLU_099421_0_0_11"/>
<reference evidence="2 3" key="1">
    <citation type="journal article" date="2011" name="Stand. Genomic Sci.">
        <title>High quality draft genome sequence of Segniliparus rugosus CDC 945(T)= (ATCC BAA-974(T)).</title>
        <authorList>
            <person name="Earl A.M."/>
            <person name="Desjardins C.A."/>
            <person name="Fitzgerald M.G."/>
            <person name="Arachchi H.M."/>
            <person name="Zeng Q."/>
            <person name="Mehta T."/>
            <person name="Griggs A."/>
            <person name="Birren B.W."/>
            <person name="Toney N.C."/>
            <person name="Carr J."/>
            <person name="Posey J."/>
            <person name="Butler W.R."/>
        </authorList>
    </citation>
    <scope>NUCLEOTIDE SEQUENCE [LARGE SCALE GENOMIC DNA]</scope>
    <source>
        <strain evidence="3">ATCC BAA-974 / DSM 45345 / CCUG 50838 / CIP 108380 / JCM 13579 / CDC 945</strain>
    </source>
</reference>
<dbReference type="CDD" id="cd02440">
    <property type="entry name" value="AdoMet_MTases"/>
    <property type="match status" value="1"/>
</dbReference>
<dbReference type="Gene3D" id="3.40.50.150">
    <property type="entry name" value="Vaccinia Virus protein VP39"/>
    <property type="match status" value="1"/>
</dbReference>
<comment type="caution">
    <text evidence="2">The sequence shown here is derived from an EMBL/GenBank/DDBJ whole genome shotgun (WGS) entry which is preliminary data.</text>
</comment>
<name>E5XNS3_SEGRC</name>
<dbReference type="OrthoDB" id="4125239at2"/>
<evidence type="ECO:0000313" key="3">
    <source>
        <dbReference type="Proteomes" id="UP000004816"/>
    </source>
</evidence>
<gene>
    <name evidence="2" type="ORF">HMPREF9336_01144</name>
</gene>
<protein>
    <recommendedName>
        <fullName evidence="1">Methyltransferase domain-containing protein</fullName>
    </recommendedName>
</protein>
<dbReference type="Pfam" id="PF13649">
    <property type="entry name" value="Methyltransf_25"/>
    <property type="match status" value="1"/>
</dbReference>
<sequence>MTETSAAFDLDKLPRGGPRASWLDRFLQTDRQEFLDRDDVPYRVKGSVIRSLDRMGEQMRWHEKFAELALEQVAGTPSPKILELGSGHGGLSRKILQLHPRAEVVITDVEPESVAKIRNGDLGSHPRATVKVEDATAIDAPAGTYDLAVFAQSFHHLPPKLASRVLGEGTRAAKKLLIIDVLRPPSLMLLAGLPMFFSFAAVTQGLPTAHDGFISLLRAYRPAAFRALAKAADPDIKLWTRVDGFQQVVVASKLV</sequence>
<keyword evidence="3" id="KW-1185">Reference proteome</keyword>
<dbReference type="STRING" id="679197.HMPREF9336_01144"/>
<proteinExistence type="predicted"/>
<evidence type="ECO:0000259" key="1">
    <source>
        <dbReference type="Pfam" id="PF13649"/>
    </source>
</evidence>
<feature type="domain" description="Methyltransferase" evidence="1">
    <location>
        <begin position="81"/>
        <end position="174"/>
    </location>
</feature>
<dbReference type="eggNOG" id="COG2226">
    <property type="taxonomic scope" value="Bacteria"/>
</dbReference>
<organism evidence="2 3">
    <name type="scientific">Segniliparus rugosus (strain ATCC BAA-974 / DSM 45345 / CCUG 50838 / CIP 108380 / JCM 13579 / CDC 945)</name>
    <dbReference type="NCBI Taxonomy" id="679197"/>
    <lineage>
        <taxon>Bacteria</taxon>
        <taxon>Bacillati</taxon>
        <taxon>Actinomycetota</taxon>
        <taxon>Actinomycetes</taxon>
        <taxon>Mycobacteriales</taxon>
        <taxon>Segniliparaceae</taxon>
        <taxon>Segniliparus</taxon>
    </lineage>
</organism>
<dbReference type="InterPro" id="IPR029063">
    <property type="entry name" value="SAM-dependent_MTases_sf"/>
</dbReference>
<evidence type="ECO:0000313" key="2">
    <source>
        <dbReference type="EMBL" id="EFV13993.1"/>
    </source>
</evidence>
<dbReference type="AlphaFoldDB" id="E5XNS3"/>
<dbReference type="Proteomes" id="UP000004816">
    <property type="component" value="Unassembled WGS sequence"/>
</dbReference>
<dbReference type="SUPFAM" id="SSF53335">
    <property type="entry name" value="S-adenosyl-L-methionine-dependent methyltransferases"/>
    <property type="match status" value="1"/>
</dbReference>
<dbReference type="InterPro" id="IPR041698">
    <property type="entry name" value="Methyltransf_25"/>
</dbReference>
<dbReference type="EMBL" id="ACZI02000003">
    <property type="protein sequence ID" value="EFV13993.1"/>
    <property type="molecule type" value="Genomic_DNA"/>
</dbReference>
<dbReference type="RefSeq" id="WP_007468698.1">
    <property type="nucleotide sequence ID" value="NZ_KI391954.1"/>
</dbReference>
<accession>E5XNS3</accession>